<protein>
    <recommendedName>
        <fullName evidence="9">Cytochrome c domain-containing protein</fullName>
    </recommendedName>
</protein>
<keyword evidence="11" id="KW-1185">Reference proteome</keyword>
<evidence type="ECO:0000256" key="2">
    <source>
        <dbReference type="ARBA" id="ARBA00022617"/>
    </source>
</evidence>
<dbReference type="InterPro" id="IPR004852">
    <property type="entry name" value="Di-haem_cyt_c_peroxidsae"/>
</dbReference>
<keyword evidence="7 8" id="KW-0408">Iron</keyword>
<keyword evidence="2 8" id="KW-0349">Heme</keyword>
<gene>
    <name evidence="10" type="ORF">IE877_04630</name>
</gene>
<dbReference type="InterPro" id="IPR026259">
    <property type="entry name" value="MauG/Cytc_peroxidase"/>
</dbReference>
<sequence length="404" mass="44381">MLLFSSLTIQASGRANWTESELTLLRSLALSSLPPLPADPSNRFADSPAAVELGRRLFFDRRLSSNGKVACASCHDPERGFQDGRALAKGVGRASRRAMPLTGMAYSPWLFWDGRKDSQWSQALGPLENSNEHNLSRGRLAKLVLAYYRPEYRAVFGAPADLTAVPENAGPLGNKSARRAWSRLQDTERDGVNRVFANVGKAIAAYERGITWGESRFDAYVRALWDDAPVRQENSLSATEVAGLKLFIGKAHCVECHRGPLFSDLDFHNTGVPIRPGLPRDLGRLAGAEQVVADEFNCLGPYSDANPEQCRELNFINKSDPRLLRAYKPPSLRNVAERPPYMHAGQFPSLQAVIGHYSRAPAAPEGRSEIKPLHLNGAEIRQLIAFLKTLSGAILSPGSVPVFR</sequence>
<evidence type="ECO:0000256" key="7">
    <source>
        <dbReference type="ARBA" id="ARBA00023004"/>
    </source>
</evidence>
<evidence type="ECO:0000256" key="3">
    <source>
        <dbReference type="ARBA" id="ARBA00022723"/>
    </source>
</evidence>
<dbReference type="PIRSF" id="PIRSF000294">
    <property type="entry name" value="Cytochrome-c_peroxidase"/>
    <property type="match status" value="1"/>
</dbReference>
<keyword evidence="6" id="KW-0560">Oxidoreductase</keyword>
<feature type="domain" description="Cytochrome c" evidence="9">
    <location>
        <begin position="238"/>
        <end position="391"/>
    </location>
</feature>
<dbReference type="Gene3D" id="1.10.760.10">
    <property type="entry name" value="Cytochrome c-like domain"/>
    <property type="match status" value="2"/>
</dbReference>
<accession>A0ABR9CWS6</accession>
<keyword evidence="3 8" id="KW-0479">Metal-binding</keyword>
<keyword evidence="5" id="KW-0574">Periplasm</keyword>
<evidence type="ECO:0000256" key="6">
    <source>
        <dbReference type="ARBA" id="ARBA00023002"/>
    </source>
</evidence>
<dbReference type="PANTHER" id="PTHR30600">
    <property type="entry name" value="CYTOCHROME C PEROXIDASE-RELATED"/>
    <property type="match status" value="1"/>
</dbReference>
<evidence type="ECO:0000259" key="9">
    <source>
        <dbReference type="PROSITE" id="PS51007"/>
    </source>
</evidence>
<dbReference type="SUPFAM" id="SSF46626">
    <property type="entry name" value="Cytochrome c"/>
    <property type="match status" value="2"/>
</dbReference>
<evidence type="ECO:0000256" key="8">
    <source>
        <dbReference type="PROSITE-ProRule" id="PRU00433"/>
    </source>
</evidence>
<comment type="subcellular location">
    <subcellularLocation>
        <location evidence="1">Periplasm</location>
    </subcellularLocation>
</comment>
<dbReference type="EMBL" id="JACXSS010000001">
    <property type="protein sequence ID" value="MBD9355170.1"/>
    <property type="molecule type" value="Genomic_DNA"/>
</dbReference>
<evidence type="ECO:0000313" key="10">
    <source>
        <dbReference type="EMBL" id="MBD9355170.1"/>
    </source>
</evidence>
<evidence type="ECO:0000256" key="5">
    <source>
        <dbReference type="ARBA" id="ARBA00022764"/>
    </source>
</evidence>
<dbReference type="PROSITE" id="PS51007">
    <property type="entry name" value="CYTC"/>
    <property type="match status" value="1"/>
</dbReference>
<dbReference type="PANTHER" id="PTHR30600:SF10">
    <property type="entry name" value="BLL6722 PROTEIN"/>
    <property type="match status" value="1"/>
</dbReference>
<dbReference type="InterPro" id="IPR009056">
    <property type="entry name" value="Cyt_c-like_dom"/>
</dbReference>
<evidence type="ECO:0000256" key="4">
    <source>
        <dbReference type="ARBA" id="ARBA00022729"/>
    </source>
</evidence>
<organism evidence="10 11">
    <name type="scientific">Methylomonas albis</name>
    <dbReference type="NCBI Taxonomy" id="1854563"/>
    <lineage>
        <taxon>Bacteria</taxon>
        <taxon>Pseudomonadati</taxon>
        <taxon>Pseudomonadota</taxon>
        <taxon>Gammaproteobacteria</taxon>
        <taxon>Methylococcales</taxon>
        <taxon>Methylococcaceae</taxon>
        <taxon>Methylomonas</taxon>
    </lineage>
</organism>
<proteinExistence type="predicted"/>
<dbReference type="InterPro" id="IPR051395">
    <property type="entry name" value="Cytochrome_c_Peroxidase/MauG"/>
</dbReference>
<reference evidence="10 11" key="1">
    <citation type="submission" date="2020-09" db="EMBL/GenBank/DDBJ databases">
        <title>Methylomonas albis sp. nov. and Methylomonas fluvii sp. nov.: Two cold-adapted methanotrophs from the River Elbe and an amended description of Methylovulum psychrotolerans strain Eb1.</title>
        <authorList>
            <person name="Bussmann I.K."/>
            <person name="Klings K.-W."/>
            <person name="Warnstedt J."/>
            <person name="Hoppert M."/>
            <person name="Saborowski A."/>
            <person name="Horn F."/>
            <person name="Liebner S."/>
        </authorList>
    </citation>
    <scope>NUCLEOTIDE SEQUENCE [LARGE SCALE GENOMIC DNA]</scope>
    <source>
        <strain evidence="10 11">EbA</strain>
    </source>
</reference>
<dbReference type="InterPro" id="IPR036909">
    <property type="entry name" value="Cyt_c-like_dom_sf"/>
</dbReference>
<name>A0ABR9CWS6_9GAMM</name>
<evidence type="ECO:0000256" key="1">
    <source>
        <dbReference type="ARBA" id="ARBA00004418"/>
    </source>
</evidence>
<keyword evidence="4" id="KW-0732">Signal</keyword>
<comment type="caution">
    <text evidence="10">The sequence shown here is derived from an EMBL/GenBank/DDBJ whole genome shotgun (WGS) entry which is preliminary data.</text>
</comment>
<dbReference type="Proteomes" id="UP000652176">
    <property type="component" value="Unassembled WGS sequence"/>
</dbReference>
<dbReference type="Pfam" id="PF03150">
    <property type="entry name" value="CCP_MauG"/>
    <property type="match status" value="1"/>
</dbReference>
<evidence type="ECO:0000313" key="11">
    <source>
        <dbReference type="Proteomes" id="UP000652176"/>
    </source>
</evidence>